<evidence type="ECO:0000256" key="3">
    <source>
        <dbReference type="ARBA" id="ARBA00022553"/>
    </source>
</evidence>
<feature type="region of interest" description="Disordered" evidence="6">
    <location>
        <begin position="192"/>
        <end position="218"/>
    </location>
</feature>
<feature type="compositionally biased region" description="Gly residues" evidence="6">
    <location>
        <begin position="202"/>
        <end position="214"/>
    </location>
</feature>
<sequence>MDAVLLEKAETQQNLVLLRKDNEKAKQQAQDALEELARLREQLDQSSADHLREMEDLKQTMDASHAKYKVEVEKLQLLLKEKEEKEQGEGLQQQELEARLESVRQNYEGQLSSLRRELETAEEERLRQSQEEAQILREEAARIRSAHEEEVRELTEQLETSAADFEMERERLLLLQDEPSEQLSLKDSFLQDVQEEEEDAGRAGGGRGGTGAGGTEALHTEDRDDEMGQLRLALEDLQSQNSMLQEELIYLGNVKAGLEAELLQAKEDFQLEKEELEFKVNELQMCREDGEGLDAKSLEQPQVSAQQQQEIPALEELHRVAMAQLERDLLLKAQEEKEIMAQEVSELRERCDRLFAERNVAVDECEETKEILRNLEVELGERTGEFVKRYDAMKEQGAAAVQELQEKLRASHSQNDGLRERLRGLELAAEEAQVEEELRSSLEALREKNKDILSLLQEKESAVQELEEQVSTLASEKEAAQGALEAVQQELERARKDQSAEQGNASKLELCLHSLTLEKEEMQKRLEQSTTALEEREHAGRRAEGMLEEVAADREQLASELQALREEVAELRRREELLREEATSFGKERAGLEDRLRSVSEERDELRMDAEVTRGQLCGVQERVLELLGGTEASEGPRAGEKEASDVPALVESLVAAALQEKRSLLLQSQERVAQLTEELEQAKERSDQQEAELRARVEELGQERTLLQGSLDEVLADTQALQGDLAQMKDANDRIRAENQELLTQMATAEERLQASENKELGDEDQPLDKGTDEREELRQLLAEKDLLISKLQDDIALLQGDQREGLFYRREQCDRSH</sequence>
<name>A0A9D3LVX2_ANGAN</name>
<evidence type="ECO:0000256" key="2">
    <source>
        <dbReference type="ARBA" id="ARBA00022490"/>
    </source>
</evidence>
<dbReference type="InterPro" id="IPR051841">
    <property type="entry name" value="MT-Golgi_org_protein"/>
</dbReference>
<comment type="caution">
    <text evidence="7">The sequence shown here is derived from an EMBL/GenBank/DDBJ whole genome shotgun (WGS) entry which is preliminary data.</text>
</comment>
<accession>A0A9D3LVX2</accession>
<dbReference type="Proteomes" id="UP001044222">
    <property type="component" value="Chromosome 16"/>
</dbReference>
<organism evidence="7 8">
    <name type="scientific">Anguilla anguilla</name>
    <name type="common">European freshwater eel</name>
    <name type="synonym">Muraena anguilla</name>
    <dbReference type="NCBI Taxonomy" id="7936"/>
    <lineage>
        <taxon>Eukaryota</taxon>
        <taxon>Metazoa</taxon>
        <taxon>Chordata</taxon>
        <taxon>Craniata</taxon>
        <taxon>Vertebrata</taxon>
        <taxon>Euteleostomi</taxon>
        <taxon>Actinopterygii</taxon>
        <taxon>Neopterygii</taxon>
        <taxon>Teleostei</taxon>
        <taxon>Anguilliformes</taxon>
        <taxon>Anguillidae</taxon>
        <taxon>Anguilla</taxon>
    </lineage>
</organism>
<reference evidence="7" key="1">
    <citation type="submission" date="2021-01" db="EMBL/GenBank/DDBJ databases">
        <title>A chromosome-scale assembly of European eel, Anguilla anguilla.</title>
        <authorList>
            <person name="Henkel C."/>
            <person name="Jong-Raadsen S.A."/>
            <person name="Dufour S."/>
            <person name="Weltzien F.-A."/>
            <person name="Palstra A.P."/>
            <person name="Pelster B."/>
            <person name="Spaink H.P."/>
            <person name="Van Den Thillart G.E."/>
            <person name="Jansen H."/>
            <person name="Zahm M."/>
            <person name="Klopp C."/>
            <person name="Cedric C."/>
            <person name="Louis A."/>
            <person name="Berthelot C."/>
            <person name="Parey E."/>
            <person name="Roest Crollius H."/>
            <person name="Montfort J."/>
            <person name="Robinson-Rechavi M."/>
            <person name="Bucao C."/>
            <person name="Bouchez O."/>
            <person name="Gislard M."/>
            <person name="Lluch J."/>
            <person name="Milhes M."/>
            <person name="Lampietro C."/>
            <person name="Lopez Roques C."/>
            <person name="Donnadieu C."/>
            <person name="Braasch I."/>
            <person name="Desvignes T."/>
            <person name="Postlethwait J."/>
            <person name="Bobe J."/>
            <person name="Guiguen Y."/>
            <person name="Dirks R."/>
        </authorList>
    </citation>
    <scope>NUCLEOTIDE SEQUENCE</scope>
    <source>
        <strain evidence="7">Tag_6206</strain>
        <tissue evidence="7">Liver</tissue>
    </source>
</reference>
<dbReference type="AlphaFoldDB" id="A0A9D3LVX2"/>
<dbReference type="PANTHER" id="PTHR18902">
    <property type="entry name" value="NUCLEAR MITOTIC APPARATUS PROTEIN 1-RELATED"/>
    <property type="match status" value="1"/>
</dbReference>
<keyword evidence="8" id="KW-1185">Reference proteome</keyword>
<comment type="subcellular location">
    <subcellularLocation>
        <location evidence="1">Cytoplasm</location>
    </subcellularLocation>
</comment>
<dbReference type="EMBL" id="JAFIRN010000016">
    <property type="protein sequence ID" value="KAG5833633.1"/>
    <property type="molecule type" value="Genomic_DNA"/>
</dbReference>
<proteinExistence type="predicted"/>
<evidence type="ECO:0000313" key="8">
    <source>
        <dbReference type="Proteomes" id="UP001044222"/>
    </source>
</evidence>
<gene>
    <name evidence="7" type="ORF">ANANG_G00277960</name>
</gene>
<evidence type="ECO:0000256" key="1">
    <source>
        <dbReference type="ARBA" id="ARBA00004496"/>
    </source>
</evidence>
<feature type="coiled-coil region" evidence="5">
    <location>
        <begin position="8"/>
        <end position="164"/>
    </location>
</feature>
<feature type="coiled-coil region" evidence="5">
    <location>
        <begin position="227"/>
        <end position="279"/>
    </location>
</feature>
<dbReference type="GO" id="GO:0005794">
    <property type="term" value="C:Golgi apparatus"/>
    <property type="evidence" value="ECO:0007669"/>
    <property type="project" value="TreeGrafter"/>
</dbReference>
<dbReference type="GO" id="GO:0034499">
    <property type="term" value="P:late endosome to Golgi transport"/>
    <property type="evidence" value="ECO:0007669"/>
    <property type="project" value="TreeGrafter"/>
</dbReference>
<protein>
    <submittedName>
        <fullName evidence="7">Uncharacterized protein</fullName>
    </submittedName>
</protein>
<evidence type="ECO:0000256" key="6">
    <source>
        <dbReference type="SAM" id="MobiDB-lite"/>
    </source>
</evidence>
<feature type="region of interest" description="Disordered" evidence="6">
    <location>
        <begin position="756"/>
        <end position="778"/>
    </location>
</feature>
<feature type="region of interest" description="Disordered" evidence="6">
    <location>
        <begin position="524"/>
        <end position="547"/>
    </location>
</feature>
<evidence type="ECO:0000256" key="5">
    <source>
        <dbReference type="SAM" id="Coils"/>
    </source>
</evidence>
<keyword evidence="2" id="KW-0963">Cytoplasm</keyword>
<dbReference type="PANTHER" id="PTHR18902:SF25">
    <property type="entry name" value="GRIP AND COILED-COIL DOMAIN-CONTAINING PROTEIN 2"/>
    <property type="match status" value="1"/>
</dbReference>
<evidence type="ECO:0000313" key="7">
    <source>
        <dbReference type="EMBL" id="KAG5833633.1"/>
    </source>
</evidence>
<keyword evidence="4 5" id="KW-0175">Coiled coil</keyword>
<keyword evidence="3" id="KW-0597">Phosphoprotein</keyword>
<evidence type="ECO:0000256" key="4">
    <source>
        <dbReference type="ARBA" id="ARBA00023054"/>
    </source>
</evidence>